<keyword evidence="1" id="KW-0805">Transcription regulation</keyword>
<evidence type="ECO:0000256" key="5">
    <source>
        <dbReference type="SAM" id="MobiDB-lite"/>
    </source>
</evidence>
<comment type="caution">
    <text evidence="8">The sequence shown here is derived from an EMBL/GenBank/DDBJ whole genome shotgun (WGS) entry which is preliminary data.</text>
</comment>
<evidence type="ECO:0000256" key="3">
    <source>
        <dbReference type="ARBA" id="ARBA00023163"/>
    </source>
</evidence>
<dbReference type="SMART" id="SM00717">
    <property type="entry name" value="SANT"/>
    <property type="match status" value="2"/>
</dbReference>
<protein>
    <submittedName>
        <fullName evidence="8">snRNA-activating protein complex subunit 4</fullName>
    </submittedName>
</protein>
<feature type="region of interest" description="Disordered" evidence="5">
    <location>
        <begin position="229"/>
        <end position="261"/>
    </location>
</feature>
<dbReference type="SUPFAM" id="SSF46689">
    <property type="entry name" value="Homeodomain-like"/>
    <property type="match status" value="1"/>
</dbReference>
<keyword evidence="4" id="KW-0539">Nucleus</keyword>
<evidence type="ECO:0000313" key="8">
    <source>
        <dbReference type="EMBL" id="KAJ6243242.1"/>
    </source>
</evidence>
<feature type="compositionally biased region" description="Low complexity" evidence="5">
    <location>
        <begin position="246"/>
        <end position="261"/>
    </location>
</feature>
<dbReference type="EMBL" id="JAOAOG010000172">
    <property type="protein sequence ID" value="KAJ6243242.1"/>
    <property type="molecule type" value="Genomic_DNA"/>
</dbReference>
<feature type="domain" description="Myb-like" evidence="6">
    <location>
        <begin position="81"/>
        <end position="132"/>
    </location>
</feature>
<feature type="domain" description="Myb-like" evidence="6">
    <location>
        <begin position="29"/>
        <end position="80"/>
    </location>
</feature>
<dbReference type="InterPro" id="IPR017930">
    <property type="entry name" value="Myb_dom"/>
</dbReference>
<feature type="compositionally biased region" description="Basic residues" evidence="5">
    <location>
        <begin position="339"/>
        <end position="352"/>
    </location>
</feature>
<name>A0ABQ8YF69_9EUKA</name>
<feature type="compositionally biased region" description="Basic residues" evidence="5">
    <location>
        <begin position="168"/>
        <end position="185"/>
    </location>
</feature>
<dbReference type="Proteomes" id="UP001150062">
    <property type="component" value="Unassembled WGS sequence"/>
</dbReference>
<dbReference type="PROSITE" id="PS50090">
    <property type="entry name" value="MYB_LIKE"/>
    <property type="match status" value="2"/>
</dbReference>
<evidence type="ECO:0000256" key="2">
    <source>
        <dbReference type="ARBA" id="ARBA00023125"/>
    </source>
</evidence>
<feature type="compositionally biased region" description="Basic residues" evidence="5">
    <location>
        <begin position="149"/>
        <end position="160"/>
    </location>
</feature>
<feature type="compositionally biased region" description="Acidic residues" evidence="5">
    <location>
        <begin position="234"/>
        <end position="245"/>
    </location>
</feature>
<feature type="region of interest" description="Disordered" evidence="5">
    <location>
        <begin position="335"/>
        <end position="379"/>
    </location>
</feature>
<dbReference type="Gene3D" id="1.10.10.60">
    <property type="entry name" value="Homeodomain-like"/>
    <property type="match status" value="2"/>
</dbReference>
<keyword evidence="9" id="KW-1185">Reference proteome</keyword>
<sequence>MTNRSPKKILQKLTQLNQLIPEKPKLAKVKKISSSIWSNDEDIRLAKAVKMNKGKDWEKTAQLFEKKDATQCLHRWQKVLNPVLKKGKWTEEEDELLRKYVKILGDSKWSKVALNIPRRTSKQCRERWNSTISKRLFAGNKSNLQGISPRKRGRPKGSKTKQREIQKKKQKKKKKQKSKHHKIKKIVVCKRKSIIPLKPMDDLLSCDHAKKGVISKQQKYQKLEQILNKHNNDDDNDDDDDDDNDNNNNSSNLTTLSNNTSIINNEDSNNYLIKKKTILLFPKKISKKKNKSPKKKIIKIKNEKIQDQTKRFQKKIITNKPNEIKTMDLGKLNTINSQKTRKRNGKKKKKKKETNNSKKITNNEKKRKKPKRFTKTIIF</sequence>
<dbReference type="InterPro" id="IPR001005">
    <property type="entry name" value="SANT/Myb"/>
</dbReference>
<proteinExistence type="predicted"/>
<organism evidence="8 9">
    <name type="scientific">Anaeramoeba flamelloides</name>
    <dbReference type="NCBI Taxonomy" id="1746091"/>
    <lineage>
        <taxon>Eukaryota</taxon>
        <taxon>Metamonada</taxon>
        <taxon>Anaeramoebidae</taxon>
        <taxon>Anaeramoeba</taxon>
    </lineage>
</organism>
<feature type="region of interest" description="Disordered" evidence="5">
    <location>
        <begin position="139"/>
        <end position="185"/>
    </location>
</feature>
<dbReference type="InterPro" id="IPR009057">
    <property type="entry name" value="Homeodomain-like_sf"/>
</dbReference>
<dbReference type="InterPro" id="IPR051575">
    <property type="entry name" value="Myb-like_DNA-bd"/>
</dbReference>
<evidence type="ECO:0000313" key="9">
    <source>
        <dbReference type="Proteomes" id="UP001150062"/>
    </source>
</evidence>
<feature type="domain" description="HTH myb-type" evidence="7">
    <location>
        <begin position="37"/>
        <end position="80"/>
    </location>
</feature>
<accession>A0ABQ8YF69</accession>
<evidence type="ECO:0000256" key="4">
    <source>
        <dbReference type="ARBA" id="ARBA00023242"/>
    </source>
</evidence>
<gene>
    <name evidence="8" type="ORF">M0813_22383</name>
</gene>
<feature type="domain" description="HTH myb-type" evidence="7">
    <location>
        <begin position="81"/>
        <end position="136"/>
    </location>
</feature>
<feature type="compositionally biased region" description="Basic and acidic residues" evidence="5">
    <location>
        <begin position="353"/>
        <end position="364"/>
    </location>
</feature>
<evidence type="ECO:0000259" key="6">
    <source>
        <dbReference type="PROSITE" id="PS50090"/>
    </source>
</evidence>
<evidence type="ECO:0000256" key="1">
    <source>
        <dbReference type="ARBA" id="ARBA00023015"/>
    </source>
</evidence>
<dbReference type="PANTHER" id="PTHR46621">
    <property type="entry name" value="SNRNA-ACTIVATING PROTEIN COMPLEX SUBUNIT 4"/>
    <property type="match status" value="1"/>
</dbReference>
<dbReference type="PANTHER" id="PTHR46621:SF1">
    <property type="entry name" value="SNRNA-ACTIVATING PROTEIN COMPLEX SUBUNIT 4"/>
    <property type="match status" value="1"/>
</dbReference>
<keyword evidence="2" id="KW-0238">DNA-binding</keyword>
<dbReference type="CDD" id="cd00167">
    <property type="entry name" value="SANT"/>
    <property type="match status" value="2"/>
</dbReference>
<feature type="compositionally biased region" description="Basic residues" evidence="5">
    <location>
        <begin position="365"/>
        <end position="379"/>
    </location>
</feature>
<reference evidence="8" key="1">
    <citation type="submission" date="2022-08" db="EMBL/GenBank/DDBJ databases">
        <title>Novel sulfate-reducing endosymbionts in the free-living metamonad Anaeramoeba.</title>
        <authorList>
            <person name="Jerlstrom-Hultqvist J."/>
            <person name="Cepicka I."/>
            <person name="Gallot-Lavallee L."/>
            <person name="Salas-Leiva D."/>
            <person name="Curtis B.A."/>
            <person name="Zahonova K."/>
            <person name="Pipaliya S."/>
            <person name="Dacks J."/>
            <person name="Roger A.J."/>
        </authorList>
    </citation>
    <scope>NUCLEOTIDE SEQUENCE</scope>
    <source>
        <strain evidence="8">Schooner1</strain>
    </source>
</reference>
<dbReference type="PROSITE" id="PS51294">
    <property type="entry name" value="HTH_MYB"/>
    <property type="match status" value="2"/>
</dbReference>
<evidence type="ECO:0000259" key="7">
    <source>
        <dbReference type="PROSITE" id="PS51294"/>
    </source>
</evidence>
<dbReference type="Pfam" id="PF00249">
    <property type="entry name" value="Myb_DNA-binding"/>
    <property type="match status" value="2"/>
</dbReference>
<keyword evidence="3" id="KW-0804">Transcription</keyword>